<organism evidence="1 2">
    <name type="scientific">Amycolatopsis eburnea</name>
    <dbReference type="NCBI Taxonomy" id="2267691"/>
    <lineage>
        <taxon>Bacteria</taxon>
        <taxon>Bacillati</taxon>
        <taxon>Actinomycetota</taxon>
        <taxon>Actinomycetes</taxon>
        <taxon>Pseudonocardiales</taxon>
        <taxon>Pseudonocardiaceae</taxon>
        <taxon>Amycolatopsis</taxon>
    </lineage>
</organism>
<evidence type="ECO:0000313" key="2">
    <source>
        <dbReference type="Proteomes" id="UP000267081"/>
    </source>
</evidence>
<name>A0A3R9EUD6_9PSEU</name>
<proteinExistence type="predicted"/>
<evidence type="ECO:0000313" key="1">
    <source>
        <dbReference type="EMBL" id="RSD22014.1"/>
    </source>
</evidence>
<sequence>MVTMKIIDVQRVDKGDSSYWAIILELSDEDGTVHNRAHIMPADTLEWRAAEYGIDPADTATLLDVVLAEPYLSEEDWATGHQLHDAPDIDTARRAHIARCARAKLRHRLSTRTRAATKDTPAVPNPCQRVADESPLHPEAIELKRQLVQQARAAHAQARAAAPPDRIAALRAAVERGQPA</sequence>
<reference evidence="1 2" key="1">
    <citation type="submission" date="2018-12" db="EMBL/GenBank/DDBJ databases">
        <title>Amycolatopsis eburnea sp. nov. actinomycete associate with arbuscular mycorrhiza fungal spore.</title>
        <authorList>
            <person name="Lumyong S."/>
            <person name="Chaiya L."/>
        </authorList>
    </citation>
    <scope>NUCLEOTIDE SEQUENCE [LARGE SCALE GENOMIC DNA]</scope>
    <source>
        <strain evidence="1 2">GLM-1</strain>
    </source>
</reference>
<dbReference type="RefSeq" id="WP_125307264.1">
    <property type="nucleotide sequence ID" value="NZ_RSEC01000032.1"/>
</dbReference>
<gene>
    <name evidence="1" type="ORF">EIY87_09365</name>
</gene>
<dbReference type="OrthoDB" id="3629588at2"/>
<dbReference type="AlphaFoldDB" id="A0A3R9EUD6"/>
<accession>A0A3R9EUD6</accession>
<keyword evidence="2" id="KW-1185">Reference proteome</keyword>
<comment type="caution">
    <text evidence="1">The sequence shown here is derived from an EMBL/GenBank/DDBJ whole genome shotgun (WGS) entry which is preliminary data.</text>
</comment>
<protein>
    <submittedName>
        <fullName evidence="1">Uncharacterized protein</fullName>
    </submittedName>
</protein>
<dbReference type="Proteomes" id="UP000267081">
    <property type="component" value="Unassembled WGS sequence"/>
</dbReference>
<dbReference type="EMBL" id="RSEC01000032">
    <property type="protein sequence ID" value="RSD22014.1"/>
    <property type="molecule type" value="Genomic_DNA"/>
</dbReference>